<evidence type="ECO:0000256" key="5">
    <source>
        <dbReference type="ARBA" id="ARBA00022679"/>
    </source>
</evidence>
<evidence type="ECO:0000256" key="7">
    <source>
        <dbReference type="ARBA" id="ARBA00022777"/>
    </source>
</evidence>
<evidence type="ECO:0000256" key="12">
    <source>
        <dbReference type="ARBA" id="ARBA00033413"/>
    </source>
</evidence>
<keyword evidence="15" id="KW-1185">Reference proteome</keyword>
<organism evidence="14 15">
    <name type="scientific">Sulfurifustis variabilis</name>
    <dbReference type="NCBI Taxonomy" id="1675686"/>
    <lineage>
        <taxon>Bacteria</taxon>
        <taxon>Pseudomonadati</taxon>
        <taxon>Pseudomonadota</taxon>
        <taxon>Gammaproteobacteria</taxon>
        <taxon>Acidiferrobacterales</taxon>
        <taxon>Acidiferrobacteraceae</taxon>
        <taxon>Sulfurifustis</taxon>
    </lineage>
</organism>
<keyword evidence="7 14" id="KW-0418">Kinase</keyword>
<dbReference type="NCBIfam" id="TIGR01498">
    <property type="entry name" value="folK"/>
    <property type="match status" value="1"/>
</dbReference>
<evidence type="ECO:0000313" key="15">
    <source>
        <dbReference type="Proteomes" id="UP000218899"/>
    </source>
</evidence>
<comment type="function">
    <text evidence="10">Catalyzes the transfer of pyrophosphate from adenosine triphosphate (ATP) to 6-hydroxymethyl-7,8-dihydropterin, an enzymatic step in folate biosynthesis pathway.</text>
</comment>
<dbReference type="UniPathway" id="UPA00077">
    <property type="reaction ID" value="UER00155"/>
</dbReference>
<dbReference type="GO" id="GO:0016301">
    <property type="term" value="F:kinase activity"/>
    <property type="evidence" value="ECO:0007669"/>
    <property type="project" value="UniProtKB-KW"/>
</dbReference>
<evidence type="ECO:0000313" key="14">
    <source>
        <dbReference type="EMBL" id="BAU48681.1"/>
    </source>
</evidence>
<keyword evidence="6" id="KW-0547">Nucleotide-binding</keyword>
<dbReference type="GO" id="GO:0005524">
    <property type="term" value="F:ATP binding"/>
    <property type="evidence" value="ECO:0007669"/>
    <property type="project" value="UniProtKB-KW"/>
</dbReference>
<dbReference type="GO" id="GO:0003848">
    <property type="term" value="F:2-amino-4-hydroxy-6-hydroxymethyldihydropteridine diphosphokinase activity"/>
    <property type="evidence" value="ECO:0007669"/>
    <property type="project" value="UniProtKB-EC"/>
</dbReference>
<accession>A0A1B4VC41</accession>
<keyword evidence="8" id="KW-0067">ATP-binding</keyword>
<dbReference type="SUPFAM" id="SSF55083">
    <property type="entry name" value="6-hydroxymethyl-7,8-dihydropterin pyrophosphokinase, HPPK"/>
    <property type="match status" value="1"/>
</dbReference>
<evidence type="ECO:0000256" key="4">
    <source>
        <dbReference type="ARBA" id="ARBA00016218"/>
    </source>
</evidence>
<dbReference type="GO" id="GO:0046654">
    <property type="term" value="P:tetrahydrofolate biosynthetic process"/>
    <property type="evidence" value="ECO:0007669"/>
    <property type="project" value="UniProtKB-UniPathway"/>
</dbReference>
<dbReference type="EC" id="2.7.6.3" evidence="3"/>
<dbReference type="Proteomes" id="UP000218899">
    <property type="component" value="Chromosome"/>
</dbReference>
<dbReference type="PANTHER" id="PTHR43071:SF1">
    <property type="entry name" value="2-AMINO-4-HYDROXY-6-HYDROXYMETHYLDIHYDROPTERIDINE PYROPHOSPHOKINASE"/>
    <property type="match status" value="1"/>
</dbReference>
<evidence type="ECO:0000256" key="11">
    <source>
        <dbReference type="ARBA" id="ARBA00029766"/>
    </source>
</evidence>
<dbReference type="PANTHER" id="PTHR43071">
    <property type="entry name" value="2-AMINO-4-HYDROXY-6-HYDROXYMETHYLDIHYDROPTERIDINE PYROPHOSPHOKINASE"/>
    <property type="match status" value="1"/>
</dbReference>
<dbReference type="InterPro" id="IPR035907">
    <property type="entry name" value="Hppk_sf"/>
</dbReference>
<evidence type="ECO:0000256" key="2">
    <source>
        <dbReference type="ARBA" id="ARBA00005810"/>
    </source>
</evidence>
<dbReference type="GO" id="GO:0046656">
    <property type="term" value="P:folic acid biosynthetic process"/>
    <property type="evidence" value="ECO:0007669"/>
    <property type="project" value="UniProtKB-KW"/>
</dbReference>
<protein>
    <recommendedName>
        <fullName evidence="4">2-amino-4-hydroxy-6-hydroxymethyldihydropteridine pyrophosphokinase</fullName>
        <ecNumber evidence="3">2.7.6.3</ecNumber>
    </recommendedName>
    <alternativeName>
        <fullName evidence="11">6-hydroxymethyl-7,8-dihydropterin pyrophosphokinase</fullName>
    </alternativeName>
    <alternativeName>
        <fullName evidence="12">7,8-dihydro-6-hydroxymethylpterin-pyrophosphokinase</fullName>
    </alternativeName>
</protein>
<keyword evidence="9" id="KW-0289">Folate biosynthesis</keyword>
<dbReference type="InterPro" id="IPR000550">
    <property type="entry name" value="Hppk"/>
</dbReference>
<name>A0A1B4VC41_9GAMM</name>
<reference evidence="14 15" key="1">
    <citation type="submission" date="2015-08" db="EMBL/GenBank/DDBJ databases">
        <title>Complete genome sequence of Sulfurifustis variabilis.</title>
        <authorList>
            <person name="Miura A."/>
            <person name="Kojima H."/>
            <person name="Fukui M."/>
        </authorList>
    </citation>
    <scope>NUCLEOTIDE SEQUENCE [LARGE SCALE GENOMIC DNA]</scope>
    <source>
        <strain evidence="15">skN76</strain>
    </source>
</reference>
<dbReference type="Gene3D" id="3.30.70.560">
    <property type="entry name" value="7,8-Dihydro-6-hydroxymethylpterin-pyrophosphokinase HPPK"/>
    <property type="match status" value="1"/>
</dbReference>
<dbReference type="KEGG" id="sva:SVA_2130"/>
<dbReference type="OrthoDB" id="9808041at2"/>
<evidence type="ECO:0000256" key="1">
    <source>
        <dbReference type="ARBA" id="ARBA00005051"/>
    </source>
</evidence>
<comment type="pathway">
    <text evidence="1">Cofactor biosynthesis; tetrahydrofolate biosynthesis; 2-amino-4-hydroxy-6-hydroxymethyl-7,8-dihydropteridine diphosphate from 7,8-dihydroneopterin triphosphate: step 4/4.</text>
</comment>
<evidence type="ECO:0000256" key="8">
    <source>
        <dbReference type="ARBA" id="ARBA00022840"/>
    </source>
</evidence>
<evidence type="ECO:0000259" key="13">
    <source>
        <dbReference type="PROSITE" id="PS00794"/>
    </source>
</evidence>
<dbReference type="AlphaFoldDB" id="A0A1B4VC41"/>
<proteinExistence type="inferred from homology"/>
<evidence type="ECO:0000256" key="3">
    <source>
        <dbReference type="ARBA" id="ARBA00013253"/>
    </source>
</evidence>
<dbReference type="Pfam" id="PF01288">
    <property type="entry name" value="HPPK"/>
    <property type="match status" value="1"/>
</dbReference>
<keyword evidence="5" id="KW-0808">Transferase</keyword>
<evidence type="ECO:0000256" key="9">
    <source>
        <dbReference type="ARBA" id="ARBA00022909"/>
    </source>
</evidence>
<dbReference type="PROSITE" id="PS00794">
    <property type="entry name" value="HPPK"/>
    <property type="match status" value="1"/>
</dbReference>
<gene>
    <name evidence="14" type="ORF">SVA_2130</name>
</gene>
<feature type="domain" description="7,8-dihydro-6-hydroxymethylpterin-pyrophosphokinase" evidence="13">
    <location>
        <begin position="92"/>
        <end position="103"/>
    </location>
</feature>
<evidence type="ECO:0000256" key="10">
    <source>
        <dbReference type="ARBA" id="ARBA00029409"/>
    </source>
</evidence>
<sequence length="170" mass="18469">MKQVRAYIGIGSNMDDPERQARTGTADLRTLPHTTLVRCSSLYRSAPVGPVAQPDFVNAVCSVDTGLSSERLLAGLLEIERKHGRDRGSGRKGGPRTLDLDLLLYGDERRDDAVLALPHPRLHERAFVLYPLSEIAPGLVVPGRGAVEELLRACADQRVSRVQGPTVPPS</sequence>
<evidence type="ECO:0000256" key="6">
    <source>
        <dbReference type="ARBA" id="ARBA00022741"/>
    </source>
</evidence>
<dbReference type="RefSeq" id="WP_096461166.1">
    <property type="nucleotide sequence ID" value="NZ_AP014936.1"/>
</dbReference>
<dbReference type="CDD" id="cd00483">
    <property type="entry name" value="HPPK"/>
    <property type="match status" value="1"/>
</dbReference>
<dbReference type="EMBL" id="AP014936">
    <property type="protein sequence ID" value="BAU48681.1"/>
    <property type="molecule type" value="Genomic_DNA"/>
</dbReference>
<comment type="similarity">
    <text evidence="2">Belongs to the HPPK family.</text>
</comment>